<name>A0ABV8RQ67_9SPHN</name>
<keyword evidence="2" id="KW-1185">Reference proteome</keyword>
<dbReference type="Proteomes" id="UP001595828">
    <property type="component" value="Unassembled WGS sequence"/>
</dbReference>
<proteinExistence type="predicted"/>
<organism evidence="1 2">
    <name type="scientific">Novosphingobium tardum</name>
    <dbReference type="NCBI Taxonomy" id="1538021"/>
    <lineage>
        <taxon>Bacteria</taxon>
        <taxon>Pseudomonadati</taxon>
        <taxon>Pseudomonadota</taxon>
        <taxon>Alphaproteobacteria</taxon>
        <taxon>Sphingomonadales</taxon>
        <taxon>Sphingomonadaceae</taxon>
        <taxon>Novosphingobium</taxon>
    </lineage>
</organism>
<comment type="caution">
    <text evidence="1">The sequence shown here is derived from an EMBL/GenBank/DDBJ whole genome shotgun (WGS) entry which is preliminary data.</text>
</comment>
<dbReference type="Pfam" id="PF13428">
    <property type="entry name" value="TPR_14"/>
    <property type="match status" value="1"/>
</dbReference>
<dbReference type="Gene3D" id="1.25.40.10">
    <property type="entry name" value="Tetratricopeptide repeat domain"/>
    <property type="match status" value="1"/>
</dbReference>
<dbReference type="EMBL" id="JBHSDR010000006">
    <property type="protein sequence ID" value="MFC4295057.1"/>
    <property type="molecule type" value="Genomic_DNA"/>
</dbReference>
<protein>
    <submittedName>
        <fullName evidence="1">Tetratricopeptide repeat protein</fullName>
    </submittedName>
</protein>
<reference evidence="2" key="1">
    <citation type="journal article" date="2019" name="Int. J. Syst. Evol. Microbiol.">
        <title>The Global Catalogue of Microorganisms (GCM) 10K type strain sequencing project: providing services to taxonomists for standard genome sequencing and annotation.</title>
        <authorList>
            <consortium name="The Broad Institute Genomics Platform"/>
            <consortium name="The Broad Institute Genome Sequencing Center for Infectious Disease"/>
            <person name="Wu L."/>
            <person name="Ma J."/>
        </authorList>
    </citation>
    <scope>NUCLEOTIDE SEQUENCE [LARGE SCALE GENOMIC DNA]</scope>
    <source>
        <strain evidence="2">CGMCC 1.12989</strain>
    </source>
</reference>
<sequence>MTWVLILGAALAVFAGLVFLLKLPRAGWELVGAALLLGIAGYALQGHPGQPGSPREAVDVPEGAKEEQIAERQAMGAGFGKGQSWLIIADSMSRRGQYGSAADILRSGIHESPNDPDLWVALGNALVGHSDGFIGPAAQFAFQRAATISPEHPGPPFFMGLALAQSGRLAEARTIWAELLARAPAGASWKDDLEQRLARLDAMIAQSGPAAAPAP</sequence>
<dbReference type="InterPro" id="IPR011990">
    <property type="entry name" value="TPR-like_helical_dom_sf"/>
</dbReference>
<accession>A0ABV8RQ67</accession>
<dbReference type="RefSeq" id="WP_379538545.1">
    <property type="nucleotide sequence ID" value="NZ_JBHSDR010000006.1"/>
</dbReference>
<evidence type="ECO:0000313" key="2">
    <source>
        <dbReference type="Proteomes" id="UP001595828"/>
    </source>
</evidence>
<gene>
    <name evidence="1" type="ORF">ACFO0A_08320</name>
</gene>
<evidence type="ECO:0000313" key="1">
    <source>
        <dbReference type="EMBL" id="MFC4295057.1"/>
    </source>
</evidence>
<dbReference type="SUPFAM" id="SSF48452">
    <property type="entry name" value="TPR-like"/>
    <property type="match status" value="1"/>
</dbReference>